<feature type="signal peptide" evidence="1">
    <location>
        <begin position="1"/>
        <end position="19"/>
    </location>
</feature>
<organism evidence="2 3">
    <name type="scientific">Kosakonia oryziphila</name>
    <dbReference type="NCBI Taxonomy" id="1005667"/>
    <lineage>
        <taxon>Bacteria</taxon>
        <taxon>Pseudomonadati</taxon>
        <taxon>Pseudomonadota</taxon>
        <taxon>Gammaproteobacteria</taxon>
        <taxon>Enterobacterales</taxon>
        <taxon>Enterobacteriaceae</taxon>
        <taxon>Kosakonia</taxon>
    </lineage>
</organism>
<gene>
    <name evidence="2" type="ORF">GA0061070_104324</name>
</gene>
<keyword evidence="3" id="KW-1185">Reference proteome</keyword>
<keyword evidence="1" id="KW-0732">Signal</keyword>
<evidence type="ECO:0000256" key="1">
    <source>
        <dbReference type="SAM" id="SignalP"/>
    </source>
</evidence>
<proteinExistence type="predicted"/>
<accession>A0A1C4FUG4</accession>
<dbReference type="AlphaFoldDB" id="A0A1C4FUG4"/>
<reference evidence="3" key="1">
    <citation type="submission" date="2016-08" db="EMBL/GenBank/DDBJ databases">
        <authorList>
            <person name="Varghese N."/>
            <person name="Submissions Spin"/>
        </authorList>
    </citation>
    <scope>NUCLEOTIDE SEQUENCE [LARGE SCALE GENOMIC DNA]</scope>
    <source>
        <strain evidence="3">REICA_142</strain>
    </source>
</reference>
<evidence type="ECO:0000313" key="3">
    <source>
        <dbReference type="Proteomes" id="UP000198515"/>
    </source>
</evidence>
<name>A0A1C4FUG4_9ENTR</name>
<evidence type="ECO:0000313" key="2">
    <source>
        <dbReference type="EMBL" id="SCC59496.1"/>
    </source>
</evidence>
<dbReference type="RefSeq" id="WP_090137451.1">
    <property type="nucleotide sequence ID" value="NZ_FMBC01000043.1"/>
</dbReference>
<dbReference type="Proteomes" id="UP000198515">
    <property type="component" value="Unassembled WGS sequence"/>
</dbReference>
<sequence length="165" mass="17974">MKKLLMAFVILTLPLLSFAKGTGYGNTTWGMNPSEVVAAQGNGAHLISPEKYKDNFGKVRIDNVSIGSGLYTVTFLFDGADRLVQTNVASNEKKNEGIAAHQFGTLNQLLTQKYGKPEFSDPSKVTWKLPDTTVELSQMVISGVMAQTIVRYIPNSRVASDTSNL</sequence>
<feature type="chain" id="PRO_5008692093" evidence="1">
    <location>
        <begin position="20"/>
        <end position="165"/>
    </location>
</feature>
<dbReference type="OrthoDB" id="6622574at2"/>
<protein>
    <submittedName>
        <fullName evidence="2">Uncharacterized protein</fullName>
    </submittedName>
</protein>
<dbReference type="EMBL" id="FMBC01000043">
    <property type="protein sequence ID" value="SCC59496.1"/>
    <property type="molecule type" value="Genomic_DNA"/>
</dbReference>